<keyword evidence="2" id="KW-1185">Reference proteome</keyword>
<dbReference type="RefSeq" id="WP_142928544.1">
    <property type="nucleotide sequence ID" value="NZ_ML660099.1"/>
</dbReference>
<reference evidence="1 2" key="1">
    <citation type="submission" date="2019-06" db="EMBL/GenBank/DDBJ databases">
        <title>Whole genome sequence for Cellvibrionaceae sp. R142.</title>
        <authorList>
            <person name="Wang G."/>
        </authorList>
    </citation>
    <scope>NUCLEOTIDE SEQUENCE [LARGE SCALE GENOMIC DNA]</scope>
    <source>
        <strain evidence="1 2">R142</strain>
    </source>
</reference>
<organism evidence="1 2">
    <name type="scientific">Exilibacterium tricleocarpae</name>
    <dbReference type="NCBI Taxonomy" id="2591008"/>
    <lineage>
        <taxon>Bacteria</taxon>
        <taxon>Pseudomonadati</taxon>
        <taxon>Pseudomonadota</taxon>
        <taxon>Gammaproteobacteria</taxon>
        <taxon>Cellvibrionales</taxon>
        <taxon>Cellvibrionaceae</taxon>
        <taxon>Exilibacterium</taxon>
    </lineage>
</organism>
<dbReference type="Proteomes" id="UP000319732">
    <property type="component" value="Unassembled WGS sequence"/>
</dbReference>
<evidence type="ECO:0000313" key="1">
    <source>
        <dbReference type="EMBL" id="TQV71768.1"/>
    </source>
</evidence>
<protein>
    <submittedName>
        <fullName evidence="1">Acyl carrier protein</fullName>
    </submittedName>
</protein>
<accession>A0A545T3J6</accession>
<evidence type="ECO:0000313" key="2">
    <source>
        <dbReference type="Proteomes" id="UP000319732"/>
    </source>
</evidence>
<dbReference type="OrthoDB" id="5326335at2"/>
<gene>
    <name evidence="1" type="ORF">FKG94_19160</name>
</gene>
<dbReference type="EMBL" id="VHSG01000020">
    <property type="protein sequence ID" value="TQV71768.1"/>
    <property type="molecule type" value="Genomic_DNA"/>
</dbReference>
<name>A0A545T3J6_9GAMM</name>
<dbReference type="AlphaFoldDB" id="A0A545T3J6"/>
<dbReference type="InterPro" id="IPR036736">
    <property type="entry name" value="ACP-like_sf"/>
</dbReference>
<sequence>MSAENEALLKAIFAAVFEMQDEAQIPAATQDTTKSWDSVTHVALITALESEFDLFIDTAEALSLVSYEKILDYISNNS</sequence>
<comment type="caution">
    <text evidence="1">The sequence shown here is derived from an EMBL/GenBank/DDBJ whole genome shotgun (WGS) entry which is preliminary data.</text>
</comment>
<dbReference type="SUPFAM" id="SSF47336">
    <property type="entry name" value="ACP-like"/>
    <property type="match status" value="1"/>
</dbReference>
<proteinExistence type="predicted"/>
<dbReference type="Gene3D" id="1.10.1200.10">
    <property type="entry name" value="ACP-like"/>
    <property type="match status" value="1"/>
</dbReference>